<evidence type="ECO:0000256" key="4">
    <source>
        <dbReference type="ARBA" id="ARBA00023002"/>
    </source>
</evidence>
<dbReference type="OrthoDB" id="9769238at2"/>
<reference evidence="8 9" key="1">
    <citation type="submission" date="2018-02" db="EMBL/GenBank/DDBJ databases">
        <title>Draft Genome of Achromobacter spanius stain 6.</title>
        <authorList>
            <person name="Gunasekera T.S."/>
            <person name="Radwan O."/>
            <person name="Ruiz O.N."/>
        </authorList>
    </citation>
    <scope>NUCLEOTIDE SEQUENCE [LARGE SCALE GENOMIC DNA]</scope>
    <source>
        <strain evidence="8 9">6</strain>
    </source>
</reference>
<dbReference type="PRINTS" id="PR00411">
    <property type="entry name" value="PNDRDTASEI"/>
</dbReference>
<sequence length="441" mass="45761">MNAGTIVIVGAGQAGGWAATTLRERGYIGRIILLGDEAHAPYERPPLSKAVLSGSVPPESTELFSAERLAALDISFRPGIAATRLRLADKQVDTSDGGAIAYDKLILCMGGRPIVPPLPGVAWGEGAGAFTDAHGVHVLRTRDDALRLRACLGPGKHIVIVGGGWIGLEVAATARQAGTRVTVLEQADRLCARSVLPAVSAHLAAMHAAQGVDVRLGVGLRAVLREPGESQAGRPSQSQSQSRSVAELTGSHPLAELTDGQRLVADAVVLGVGLQANDALAREAGIACQRGVLVDQYCRTSAPDVYAAGDVAVSTHAEAGGTMRLESWQNAQDQGTAAALSALGEPAPYLPTGAVWSEQYDAMVQIVGFPALAASEVLRPQTDAGALVSVALDGGGRVVAAVTVNAPRDLRQLRKWIAQRALVNPALLQRPDVPLANAEIR</sequence>
<name>A0A2S5GK01_9BURK</name>
<evidence type="ECO:0000256" key="1">
    <source>
        <dbReference type="ARBA" id="ARBA00001974"/>
    </source>
</evidence>
<dbReference type="SUPFAM" id="SSF51905">
    <property type="entry name" value="FAD/NAD(P)-binding domain"/>
    <property type="match status" value="2"/>
</dbReference>
<dbReference type="GO" id="GO:0005737">
    <property type="term" value="C:cytoplasm"/>
    <property type="evidence" value="ECO:0007669"/>
    <property type="project" value="TreeGrafter"/>
</dbReference>
<evidence type="ECO:0000259" key="6">
    <source>
        <dbReference type="Pfam" id="PF07992"/>
    </source>
</evidence>
<dbReference type="AlphaFoldDB" id="A0A2S5GK01"/>
<dbReference type="InterPro" id="IPR023753">
    <property type="entry name" value="FAD/NAD-binding_dom"/>
</dbReference>
<comment type="cofactor">
    <cofactor evidence="1">
        <name>FAD</name>
        <dbReference type="ChEBI" id="CHEBI:57692"/>
    </cofactor>
</comment>
<organism evidence="8 9">
    <name type="scientific">Achromobacter spanius</name>
    <dbReference type="NCBI Taxonomy" id="217203"/>
    <lineage>
        <taxon>Bacteria</taxon>
        <taxon>Pseudomonadati</taxon>
        <taxon>Pseudomonadota</taxon>
        <taxon>Betaproteobacteria</taxon>
        <taxon>Burkholderiales</taxon>
        <taxon>Alcaligenaceae</taxon>
        <taxon>Achromobacter</taxon>
    </lineage>
</organism>
<feature type="domain" description="Reductase C-terminal" evidence="7">
    <location>
        <begin position="355"/>
        <end position="436"/>
    </location>
</feature>
<feature type="region of interest" description="Disordered" evidence="5">
    <location>
        <begin position="227"/>
        <end position="248"/>
    </location>
</feature>
<dbReference type="InterPro" id="IPR016156">
    <property type="entry name" value="FAD/NAD-linked_Rdtase_dimer_sf"/>
</dbReference>
<evidence type="ECO:0000259" key="7">
    <source>
        <dbReference type="Pfam" id="PF14759"/>
    </source>
</evidence>
<dbReference type="InterPro" id="IPR036188">
    <property type="entry name" value="FAD/NAD-bd_sf"/>
</dbReference>
<dbReference type="Proteomes" id="UP000239990">
    <property type="component" value="Unassembled WGS sequence"/>
</dbReference>
<dbReference type="PANTHER" id="PTHR43557:SF2">
    <property type="entry name" value="RIESKE DOMAIN-CONTAINING PROTEIN-RELATED"/>
    <property type="match status" value="1"/>
</dbReference>
<dbReference type="GO" id="GO:0016651">
    <property type="term" value="F:oxidoreductase activity, acting on NAD(P)H"/>
    <property type="evidence" value="ECO:0007669"/>
    <property type="project" value="TreeGrafter"/>
</dbReference>
<evidence type="ECO:0000256" key="2">
    <source>
        <dbReference type="ARBA" id="ARBA00022630"/>
    </source>
</evidence>
<evidence type="ECO:0000256" key="3">
    <source>
        <dbReference type="ARBA" id="ARBA00022827"/>
    </source>
</evidence>
<dbReference type="RefSeq" id="WP_104145479.1">
    <property type="nucleotide sequence ID" value="NZ_PREU01000016.1"/>
</dbReference>
<keyword evidence="4" id="KW-0560">Oxidoreductase</keyword>
<dbReference type="Pfam" id="PF14759">
    <property type="entry name" value="Reductase_C"/>
    <property type="match status" value="1"/>
</dbReference>
<dbReference type="Gene3D" id="3.30.390.30">
    <property type="match status" value="1"/>
</dbReference>
<proteinExistence type="predicted"/>
<feature type="compositionally biased region" description="Low complexity" evidence="5">
    <location>
        <begin position="230"/>
        <end position="244"/>
    </location>
</feature>
<gene>
    <name evidence="8" type="ORF">C4E15_26335</name>
</gene>
<evidence type="ECO:0000313" key="8">
    <source>
        <dbReference type="EMBL" id="PPA73234.1"/>
    </source>
</evidence>
<dbReference type="InterPro" id="IPR050446">
    <property type="entry name" value="FAD-oxidoreductase/Apoptosis"/>
</dbReference>
<evidence type="ECO:0000313" key="9">
    <source>
        <dbReference type="Proteomes" id="UP000239990"/>
    </source>
</evidence>
<dbReference type="InterPro" id="IPR028202">
    <property type="entry name" value="Reductase_C"/>
</dbReference>
<keyword evidence="2" id="KW-0285">Flavoprotein</keyword>
<dbReference type="PRINTS" id="PR00368">
    <property type="entry name" value="FADPNR"/>
</dbReference>
<dbReference type="PANTHER" id="PTHR43557">
    <property type="entry name" value="APOPTOSIS-INDUCING FACTOR 1"/>
    <property type="match status" value="1"/>
</dbReference>
<accession>A0A2S5GK01</accession>
<keyword evidence="3" id="KW-0274">FAD</keyword>
<dbReference type="EMBL" id="PREU01000016">
    <property type="protein sequence ID" value="PPA73234.1"/>
    <property type="molecule type" value="Genomic_DNA"/>
</dbReference>
<dbReference type="SUPFAM" id="SSF55424">
    <property type="entry name" value="FAD/NAD-linked reductases, dimerisation (C-terminal) domain"/>
    <property type="match status" value="1"/>
</dbReference>
<protein>
    <submittedName>
        <fullName evidence="8">Ferredoxin reductase</fullName>
    </submittedName>
</protein>
<feature type="domain" description="FAD/NAD(P)-binding" evidence="6">
    <location>
        <begin position="5"/>
        <end position="335"/>
    </location>
</feature>
<dbReference type="Pfam" id="PF07992">
    <property type="entry name" value="Pyr_redox_2"/>
    <property type="match status" value="1"/>
</dbReference>
<comment type="caution">
    <text evidence="8">The sequence shown here is derived from an EMBL/GenBank/DDBJ whole genome shotgun (WGS) entry which is preliminary data.</text>
</comment>
<dbReference type="Gene3D" id="3.50.50.60">
    <property type="entry name" value="FAD/NAD(P)-binding domain"/>
    <property type="match status" value="2"/>
</dbReference>
<evidence type="ECO:0000256" key="5">
    <source>
        <dbReference type="SAM" id="MobiDB-lite"/>
    </source>
</evidence>